<dbReference type="SMART" id="SM01043">
    <property type="entry name" value="BTAD"/>
    <property type="match status" value="1"/>
</dbReference>
<dbReference type="GO" id="GO:0003677">
    <property type="term" value="F:DNA binding"/>
    <property type="evidence" value="ECO:0007669"/>
    <property type="project" value="InterPro"/>
</dbReference>
<dbReference type="AlphaFoldDB" id="A0A1W1HFU4"/>
<accession>A0A1W1HFU4</accession>
<dbReference type="InterPro" id="IPR005158">
    <property type="entry name" value="BTAD"/>
</dbReference>
<reference evidence="2 3" key="1">
    <citation type="submission" date="2017-03" db="EMBL/GenBank/DDBJ databases">
        <authorList>
            <person name="Afonso C.L."/>
            <person name="Miller P.J."/>
            <person name="Scott M.A."/>
            <person name="Spackman E."/>
            <person name="Goraichik I."/>
            <person name="Dimitrov K.M."/>
            <person name="Suarez D.L."/>
            <person name="Swayne D.E."/>
        </authorList>
    </citation>
    <scope>NUCLEOTIDE SEQUENCE [LARGE SCALE GENOMIC DNA]</scope>
    <source>
        <strain evidence="2">PRJEB14757</strain>
    </source>
</reference>
<dbReference type="InterPro" id="IPR011990">
    <property type="entry name" value="TPR-like_helical_dom_sf"/>
</dbReference>
<name>A0A1W1HFU4_9BACT</name>
<evidence type="ECO:0000313" key="3">
    <source>
        <dbReference type="Proteomes" id="UP000191931"/>
    </source>
</evidence>
<feature type="domain" description="Bacterial transcriptional activator" evidence="1">
    <location>
        <begin position="1016"/>
        <end position="1161"/>
    </location>
</feature>
<dbReference type="SUPFAM" id="SSF48452">
    <property type="entry name" value="TPR-like"/>
    <property type="match status" value="2"/>
</dbReference>
<dbReference type="STRING" id="1246637.MTBBW1_300085"/>
<dbReference type="Gene3D" id="1.10.10.10">
    <property type="entry name" value="Winged helix-like DNA-binding domain superfamily/Winged helix DNA-binding domain"/>
    <property type="match status" value="1"/>
</dbReference>
<dbReference type="EMBL" id="FWEV01000224">
    <property type="protein sequence ID" value="SLM31354.1"/>
    <property type="molecule type" value="Genomic_DNA"/>
</dbReference>
<sequence length="1166" mass="133829">MSILRTYADKMLTEKPFKKISHLFNPPRVHGIIIRKRLDNLLDSSRTKPLVLVQGQAAQGKSTLVASYLNRCFPDNAVWLHLGKRESDHTNMFELLLHAICSRDSLMNINSVKEEISPSLATLGAGDEISRETEIITSLLIPREIPFAIVLDNLESLDDKASSHLLIQNIVQELLHRETSVQLIIISRLIPSMGISMLKVEHRSLLLKNDDLAFTLEETADFFINRPIHKIGNKKSDLFKWLENQTKDNGTIEKKELENQTIANETIEKIYKITNGWAGGLALIAESMERGVDISRLPHNLTAEALQYFSHEIYDLLPHHIKHFLIRVSLFDEIDTEIVETLCDTPKAGEILDYLEKRNLFIQRLTGKNNRIYYRFNTLFRNFLYKALTDNLSPDQLRQFRIRAARFFENRGETERSVPYYLDGGELAMASDMIKKCATDLLLKGALPNLRRWLEALPDSMVQNDPWLLFYLTMTRRIRGGKRNVDDFTRALEIFRQKGDTRGCMLCTAYLIEACVFVRKSSEKILVWIQNGEKLLAQNRGNPLFSWAQALLWQHIAFGYIAGEVDIQKGLSSCRNARLLAKKINNSEIELNASIIMAFGYVRSGNFPGAAKLLKALKNMTDEGRHPEYRALNQLVRIDLELKKGNFKTADYYLAESEADVEKFGLLFLYPGFIELKAMHSIYTGKFENAKRFAEHLSDFSILSGNTFYLAQSCHIKAMVNYHAALSTQELPSGFETARKESEKALQLFYEKKGEDAHMYKARQLYGMILFKSKKFVEAHREFQETLGYFAKASSDISWCETLSMTGLLCWEESMPGKAQEYILTAIKKFVTAGYQRFSLMATSDFLDFLILGLCFDTSDELFSPVLSLITDKLPGHASERIIYILSHPLVQKQPQWQNRLKQIYRYTLPKITINTLGQFSIMINSQPVNDDTWEGNKPKLLLKSIICHSSHHVPKEKLIEDIWPDATSKAGEKNFKINLHRIRKVLEPDVDKAAGYSYITLESGRVSLDPMLVTTDIEIFDQLLDQGYSHLARGDELLAISFFEQAVQLYKGDFLAEEPYESWIYSKRDHLTGRFLDLLMTMARIHEERDEPLKAIKYLKKAIENNPGYEEAYQNLMIVYADSGMLKPAKELYEQCRQTLYEELGVEPDAETKNIYNKILSLHPL</sequence>
<dbReference type="Pfam" id="PF13191">
    <property type="entry name" value="AAA_16"/>
    <property type="match status" value="1"/>
</dbReference>
<dbReference type="Pfam" id="PF25873">
    <property type="entry name" value="WHD_MalT"/>
    <property type="match status" value="1"/>
</dbReference>
<dbReference type="InterPro" id="IPR036388">
    <property type="entry name" value="WH-like_DNA-bd_sf"/>
</dbReference>
<dbReference type="Pfam" id="PF03704">
    <property type="entry name" value="BTAD"/>
    <property type="match status" value="1"/>
</dbReference>
<gene>
    <name evidence="2" type="ORF">MTBBW1_300085</name>
</gene>
<evidence type="ECO:0000313" key="2">
    <source>
        <dbReference type="EMBL" id="SLM31354.1"/>
    </source>
</evidence>
<protein>
    <submittedName>
        <fullName evidence="2">Putative MalT</fullName>
    </submittedName>
</protein>
<dbReference type="InterPro" id="IPR041664">
    <property type="entry name" value="AAA_16"/>
</dbReference>
<evidence type="ECO:0000259" key="1">
    <source>
        <dbReference type="SMART" id="SM01043"/>
    </source>
</evidence>
<dbReference type="SUPFAM" id="SSF46894">
    <property type="entry name" value="C-terminal effector domain of the bipartite response regulators"/>
    <property type="match status" value="1"/>
</dbReference>
<dbReference type="SMART" id="SM00028">
    <property type="entry name" value="TPR"/>
    <property type="match status" value="3"/>
</dbReference>
<dbReference type="InterPro" id="IPR059106">
    <property type="entry name" value="WHD_MalT"/>
</dbReference>
<organism evidence="2 3">
    <name type="scientific">Desulfamplus magnetovallimortis</name>
    <dbReference type="NCBI Taxonomy" id="1246637"/>
    <lineage>
        <taxon>Bacteria</taxon>
        <taxon>Pseudomonadati</taxon>
        <taxon>Thermodesulfobacteriota</taxon>
        <taxon>Desulfobacteria</taxon>
        <taxon>Desulfobacterales</taxon>
        <taxon>Desulfobacteraceae</taxon>
        <taxon>Desulfamplus</taxon>
    </lineage>
</organism>
<keyword evidence="3" id="KW-1185">Reference proteome</keyword>
<dbReference type="InterPro" id="IPR019734">
    <property type="entry name" value="TPR_rpt"/>
</dbReference>
<dbReference type="OrthoDB" id="223734at2"/>
<dbReference type="InterPro" id="IPR016032">
    <property type="entry name" value="Sig_transdc_resp-reg_C-effctor"/>
</dbReference>
<proteinExistence type="predicted"/>
<dbReference type="InterPro" id="IPR027417">
    <property type="entry name" value="P-loop_NTPase"/>
</dbReference>
<dbReference type="PANTHER" id="PTHR35807">
    <property type="entry name" value="TRANSCRIPTIONAL REGULATOR REDD-RELATED"/>
    <property type="match status" value="1"/>
</dbReference>
<dbReference type="InterPro" id="IPR051677">
    <property type="entry name" value="AfsR-DnrI-RedD_regulator"/>
</dbReference>
<dbReference type="GO" id="GO:0006355">
    <property type="term" value="P:regulation of DNA-templated transcription"/>
    <property type="evidence" value="ECO:0007669"/>
    <property type="project" value="InterPro"/>
</dbReference>
<dbReference type="Proteomes" id="UP000191931">
    <property type="component" value="Unassembled WGS sequence"/>
</dbReference>
<dbReference type="Gene3D" id="3.40.50.300">
    <property type="entry name" value="P-loop containing nucleotide triphosphate hydrolases"/>
    <property type="match status" value="1"/>
</dbReference>
<dbReference type="SUPFAM" id="SSF52540">
    <property type="entry name" value="P-loop containing nucleoside triphosphate hydrolases"/>
    <property type="match status" value="1"/>
</dbReference>
<dbReference type="Gene3D" id="1.25.40.10">
    <property type="entry name" value="Tetratricopeptide repeat domain"/>
    <property type="match status" value="1"/>
</dbReference>
<dbReference type="RefSeq" id="WP_080800055.1">
    <property type="nucleotide sequence ID" value="NZ_LT828541.1"/>
</dbReference>